<feature type="chain" id="PRO_5036658687" description="Secreted protein" evidence="1">
    <location>
        <begin position="23"/>
        <end position="97"/>
    </location>
</feature>
<protein>
    <recommendedName>
        <fullName evidence="5">Secreted protein</fullName>
    </recommendedName>
</protein>
<evidence type="ECO:0008006" key="5">
    <source>
        <dbReference type="Google" id="ProtNLM"/>
    </source>
</evidence>
<keyword evidence="4" id="KW-1185">Reference proteome</keyword>
<name>A0A8X6J1D3_TRICU</name>
<evidence type="ECO:0000313" key="2">
    <source>
        <dbReference type="EMBL" id="GFQ74116.1"/>
    </source>
</evidence>
<feature type="signal peptide" evidence="1">
    <location>
        <begin position="1"/>
        <end position="22"/>
    </location>
</feature>
<keyword evidence="1" id="KW-0732">Signal</keyword>
<evidence type="ECO:0000313" key="3">
    <source>
        <dbReference type="EMBL" id="GFR05678.1"/>
    </source>
</evidence>
<dbReference type="EMBL" id="BMAO01011495">
    <property type="protein sequence ID" value="GFQ74116.1"/>
    <property type="molecule type" value="Genomic_DNA"/>
</dbReference>
<evidence type="ECO:0000313" key="4">
    <source>
        <dbReference type="Proteomes" id="UP000887116"/>
    </source>
</evidence>
<reference evidence="3" key="1">
    <citation type="submission" date="2020-07" db="EMBL/GenBank/DDBJ databases">
        <title>Multicomponent nature underlies the extraordinary mechanical properties of spider dragline silk.</title>
        <authorList>
            <person name="Kono N."/>
            <person name="Nakamura H."/>
            <person name="Mori M."/>
            <person name="Yoshida Y."/>
            <person name="Ohtoshi R."/>
            <person name="Malay A.D."/>
            <person name="Moran D.A.P."/>
            <person name="Tomita M."/>
            <person name="Numata K."/>
            <person name="Arakawa K."/>
        </authorList>
    </citation>
    <scope>NUCLEOTIDE SEQUENCE</scope>
</reference>
<evidence type="ECO:0000256" key="1">
    <source>
        <dbReference type="SAM" id="SignalP"/>
    </source>
</evidence>
<dbReference type="AlphaFoldDB" id="A0A8X6J1D3"/>
<organism evidence="3 4">
    <name type="scientific">Trichonephila clavata</name>
    <name type="common">Joro spider</name>
    <name type="synonym">Nephila clavata</name>
    <dbReference type="NCBI Taxonomy" id="2740835"/>
    <lineage>
        <taxon>Eukaryota</taxon>
        <taxon>Metazoa</taxon>
        <taxon>Ecdysozoa</taxon>
        <taxon>Arthropoda</taxon>
        <taxon>Chelicerata</taxon>
        <taxon>Arachnida</taxon>
        <taxon>Araneae</taxon>
        <taxon>Araneomorphae</taxon>
        <taxon>Entelegynae</taxon>
        <taxon>Araneoidea</taxon>
        <taxon>Nephilidae</taxon>
        <taxon>Trichonephila</taxon>
    </lineage>
</organism>
<dbReference type="EMBL" id="BMAO01025880">
    <property type="protein sequence ID" value="GFR05678.1"/>
    <property type="molecule type" value="Genomic_DNA"/>
</dbReference>
<gene>
    <name evidence="2" type="ORF">TNCT_229901</name>
    <name evidence="3" type="ORF">TNCT_65781</name>
</gene>
<accession>A0A8X6J1D3</accession>
<sequence length="97" mass="11423">MLFSNTVLTFFFPFFLLGEVELRLLAVFPELYREHRLYWGDNLVFRLNRSRLNGGVYFRLCSESFNLLFKFGSKKGNCFPGASYANPGYRVNRSELF</sequence>
<dbReference type="Proteomes" id="UP000887116">
    <property type="component" value="Unassembled WGS sequence"/>
</dbReference>
<proteinExistence type="predicted"/>
<comment type="caution">
    <text evidence="3">The sequence shown here is derived from an EMBL/GenBank/DDBJ whole genome shotgun (WGS) entry which is preliminary data.</text>
</comment>